<dbReference type="EMBL" id="GG666517">
    <property type="protein sequence ID" value="EEN59659.1"/>
    <property type="molecule type" value="Genomic_DNA"/>
</dbReference>
<proteinExistence type="predicted"/>
<feature type="region of interest" description="Disordered" evidence="2">
    <location>
        <begin position="1"/>
        <end position="20"/>
    </location>
</feature>
<protein>
    <submittedName>
        <fullName evidence="3">Uncharacterized protein</fullName>
    </submittedName>
</protein>
<feature type="coiled-coil region" evidence="1">
    <location>
        <begin position="46"/>
        <end position="73"/>
    </location>
</feature>
<evidence type="ECO:0000313" key="3">
    <source>
        <dbReference type="EMBL" id="EEN59659.1"/>
    </source>
</evidence>
<feature type="compositionally biased region" description="Polar residues" evidence="2">
    <location>
        <begin position="1"/>
        <end position="15"/>
    </location>
</feature>
<keyword evidence="1" id="KW-0175">Coiled coil</keyword>
<gene>
    <name evidence="3" type="ORF">BRAFLDRAFT_98590</name>
</gene>
<dbReference type="AlphaFoldDB" id="C3YIZ7"/>
<name>C3YIZ7_BRAFL</name>
<organism>
    <name type="scientific">Branchiostoma floridae</name>
    <name type="common">Florida lancelet</name>
    <name type="synonym">Amphioxus</name>
    <dbReference type="NCBI Taxonomy" id="7739"/>
    <lineage>
        <taxon>Eukaryota</taxon>
        <taxon>Metazoa</taxon>
        <taxon>Chordata</taxon>
        <taxon>Cephalochordata</taxon>
        <taxon>Leptocardii</taxon>
        <taxon>Amphioxiformes</taxon>
        <taxon>Branchiostomatidae</taxon>
        <taxon>Branchiostoma</taxon>
    </lineage>
</organism>
<accession>C3YIZ7</accession>
<reference evidence="3" key="1">
    <citation type="journal article" date="2008" name="Nature">
        <title>The amphioxus genome and the evolution of the chordate karyotype.</title>
        <authorList>
            <consortium name="US DOE Joint Genome Institute (JGI-PGF)"/>
            <person name="Putnam N.H."/>
            <person name="Butts T."/>
            <person name="Ferrier D.E.K."/>
            <person name="Furlong R.F."/>
            <person name="Hellsten U."/>
            <person name="Kawashima T."/>
            <person name="Robinson-Rechavi M."/>
            <person name="Shoguchi E."/>
            <person name="Terry A."/>
            <person name="Yu J.-K."/>
            <person name="Benito-Gutierrez E.L."/>
            <person name="Dubchak I."/>
            <person name="Garcia-Fernandez J."/>
            <person name="Gibson-Brown J.J."/>
            <person name="Grigoriev I.V."/>
            <person name="Horton A.C."/>
            <person name="de Jong P.J."/>
            <person name="Jurka J."/>
            <person name="Kapitonov V.V."/>
            <person name="Kohara Y."/>
            <person name="Kuroki Y."/>
            <person name="Lindquist E."/>
            <person name="Lucas S."/>
            <person name="Osoegawa K."/>
            <person name="Pennacchio L.A."/>
            <person name="Salamov A.A."/>
            <person name="Satou Y."/>
            <person name="Sauka-Spengler T."/>
            <person name="Schmutz J."/>
            <person name="Shin-I T."/>
            <person name="Toyoda A."/>
            <person name="Bronner-Fraser M."/>
            <person name="Fujiyama A."/>
            <person name="Holland L.Z."/>
            <person name="Holland P.W.H."/>
            <person name="Satoh N."/>
            <person name="Rokhsar D.S."/>
        </authorList>
    </citation>
    <scope>NUCLEOTIDE SEQUENCE [LARGE SCALE GENOMIC DNA]</scope>
    <source>
        <strain evidence="3">S238N-H82</strain>
        <tissue evidence="3">Testes</tissue>
    </source>
</reference>
<evidence type="ECO:0000256" key="2">
    <source>
        <dbReference type="SAM" id="MobiDB-lite"/>
    </source>
</evidence>
<sequence length="143" mass="16103">MATQAITSRDYQNFDNLHENGDDQFNRGIQQVAQSVEEGGGDGYNYQDNKVTIDNLNKQLVTMEEQLNKNSMRAHMLNCELAMQFDPVTISALNQCQESCERCEGILTETAQAPTLQVHIENEVDIPQQDLMEVVVNPDKLSP</sequence>
<dbReference type="InParanoid" id="C3YIZ7"/>
<evidence type="ECO:0000256" key="1">
    <source>
        <dbReference type="SAM" id="Coils"/>
    </source>
</evidence>